<dbReference type="GeneID" id="98124126"/>
<protein>
    <recommendedName>
        <fullName evidence="3">Retrotransposon gag domain-containing protein</fullName>
    </recommendedName>
</protein>
<dbReference type="Proteomes" id="UP001600064">
    <property type="component" value="Unassembled WGS sequence"/>
</dbReference>
<proteinExistence type="predicted"/>
<reference evidence="1 2" key="1">
    <citation type="journal article" date="2024" name="Commun. Biol.">
        <title>Comparative genomic analysis of thermophilic fungi reveals convergent evolutionary adaptations and gene losses.</title>
        <authorList>
            <person name="Steindorff A.S."/>
            <person name="Aguilar-Pontes M.V."/>
            <person name="Robinson A.J."/>
            <person name="Andreopoulos B."/>
            <person name="LaButti K."/>
            <person name="Kuo A."/>
            <person name="Mondo S."/>
            <person name="Riley R."/>
            <person name="Otillar R."/>
            <person name="Haridas S."/>
            <person name="Lipzen A."/>
            <person name="Grimwood J."/>
            <person name="Schmutz J."/>
            <person name="Clum A."/>
            <person name="Reid I.D."/>
            <person name="Moisan M.C."/>
            <person name="Butler G."/>
            <person name="Nguyen T.T.M."/>
            <person name="Dewar K."/>
            <person name="Conant G."/>
            <person name="Drula E."/>
            <person name="Henrissat B."/>
            <person name="Hansel C."/>
            <person name="Singer S."/>
            <person name="Hutchinson M.I."/>
            <person name="de Vries R.P."/>
            <person name="Natvig D.O."/>
            <person name="Powell A.J."/>
            <person name="Tsang A."/>
            <person name="Grigoriev I.V."/>
        </authorList>
    </citation>
    <scope>NUCLEOTIDE SEQUENCE [LARGE SCALE GENOMIC DNA]</scope>
    <source>
        <strain evidence="1 2">ATCC 22073</strain>
    </source>
</reference>
<evidence type="ECO:0000313" key="1">
    <source>
        <dbReference type="EMBL" id="KAL2268288.1"/>
    </source>
</evidence>
<keyword evidence="2" id="KW-1185">Reference proteome</keyword>
<organism evidence="1 2">
    <name type="scientific">Remersonia thermophila</name>
    <dbReference type="NCBI Taxonomy" id="72144"/>
    <lineage>
        <taxon>Eukaryota</taxon>
        <taxon>Fungi</taxon>
        <taxon>Dikarya</taxon>
        <taxon>Ascomycota</taxon>
        <taxon>Pezizomycotina</taxon>
        <taxon>Sordariomycetes</taxon>
        <taxon>Sordariomycetidae</taxon>
        <taxon>Sordariales</taxon>
        <taxon>Sordariales incertae sedis</taxon>
        <taxon>Remersonia</taxon>
    </lineage>
</organism>
<dbReference type="RefSeq" id="XP_070867015.1">
    <property type="nucleotide sequence ID" value="XM_071009482.1"/>
</dbReference>
<gene>
    <name evidence="1" type="ORF">VTJ83DRAFT_3134</name>
</gene>
<comment type="caution">
    <text evidence="1">The sequence shown here is derived from an EMBL/GenBank/DDBJ whole genome shotgun (WGS) entry which is preliminary data.</text>
</comment>
<dbReference type="EMBL" id="JAZGUE010000003">
    <property type="protein sequence ID" value="KAL2268288.1"/>
    <property type="molecule type" value="Genomic_DNA"/>
</dbReference>
<accession>A0ABR4DD57</accession>
<sequence>MLGVFLYECERIFNSAEERYRLDRSRIQFGASCLTGTLKLRWSRHYLRRTLYPTLDGPVLSWEDFVRFLEERLWDSDSAALPQLTQREDEKVTEFIDRYIAVYANYFNAITEADCISNLVSKLRPEISQAIINKGEPLPTTLQGLETLLNASTMRSTLESRGTKERTVTALPSRPLFGPHWSLTGPGAP</sequence>
<evidence type="ECO:0008006" key="3">
    <source>
        <dbReference type="Google" id="ProtNLM"/>
    </source>
</evidence>
<evidence type="ECO:0000313" key="2">
    <source>
        <dbReference type="Proteomes" id="UP001600064"/>
    </source>
</evidence>
<name>A0ABR4DD57_9PEZI</name>